<feature type="domain" description="Fungal lipase-type" evidence="1">
    <location>
        <begin position="103"/>
        <end position="231"/>
    </location>
</feature>
<dbReference type="PANTHER" id="PTHR45856:SF24">
    <property type="entry name" value="FUNGAL LIPASE-LIKE DOMAIN-CONTAINING PROTEIN"/>
    <property type="match status" value="1"/>
</dbReference>
<dbReference type="InterPro" id="IPR002921">
    <property type="entry name" value="Fungal_lipase-type"/>
</dbReference>
<gene>
    <name evidence="2" type="ORF">FHS79_001648</name>
</gene>
<dbReference type="EMBL" id="JACIIV010000010">
    <property type="protein sequence ID" value="MBB6227482.1"/>
    <property type="molecule type" value="Genomic_DNA"/>
</dbReference>
<protein>
    <submittedName>
        <fullName evidence="2">Pimeloyl-ACP methyl ester carboxylesterase</fullName>
    </submittedName>
</protein>
<dbReference type="GO" id="GO:0006629">
    <property type="term" value="P:lipid metabolic process"/>
    <property type="evidence" value="ECO:0007669"/>
    <property type="project" value="InterPro"/>
</dbReference>
<dbReference type="CDD" id="cd00519">
    <property type="entry name" value="Lipase_3"/>
    <property type="match status" value="1"/>
</dbReference>
<dbReference type="Pfam" id="PF01764">
    <property type="entry name" value="Lipase_3"/>
    <property type="match status" value="1"/>
</dbReference>
<dbReference type="PANTHER" id="PTHR45856">
    <property type="entry name" value="ALPHA/BETA-HYDROLASES SUPERFAMILY PROTEIN"/>
    <property type="match status" value="1"/>
</dbReference>
<dbReference type="Proteomes" id="UP000538147">
    <property type="component" value="Unassembled WGS sequence"/>
</dbReference>
<keyword evidence="3" id="KW-1185">Reference proteome</keyword>
<dbReference type="SUPFAM" id="SSF53474">
    <property type="entry name" value="alpha/beta-Hydrolases"/>
    <property type="match status" value="1"/>
</dbReference>
<reference evidence="2 3" key="1">
    <citation type="submission" date="2020-08" db="EMBL/GenBank/DDBJ databases">
        <title>Genomic Encyclopedia of Type Strains, Phase IV (KMG-IV): sequencing the most valuable type-strain genomes for metagenomic binning, comparative biology and taxonomic classification.</title>
        <authorList>
            <person name="Goeker M."/>
        </authorList>
    </citation>
    <scope>NUCLEOTIDE SEQUENCE [LARGE SCALE GENOMIC DNA]</scope>
    <source>
        <strain evidence="2 3">DSM 102189</strain>
    </source>
</reference>
<dbReference type="InterPro" id="IPR051218">
    <property type="entry name" value="Sec_MonoDiacylglyc_Lipase"/>
</dbReference>
<dbReference type="RefSeq" id="WP_184198140.1">
    <property type="nucleotide sequence ID" value="NZ_BMOX01000003.1"/>
</dbReference>
<name>A0A841LE99_9SPHN</name>
<dbReference type="InterPro" id="IPR029058">
    <property type="entry name" value="AB_hydrolase_fold"/>
</dbReference>
<comment type="caution">
    <text evidence="2">The sequence shown here is derived from an EMBL/GenBank/DDBJ whole genome shotgun (WGS) entry which is preliminary data.</text>
</comment>
<dbReference type="Gene3D" id="3.40.50.1820">
    <property type="entry name" value="alpha/beta hydrolase"/>
    <property type="match status" value="1"/>
</dbReference>
<evidence type="ECO:0000313" key="3">
    <source>
        <dbReference type="Proteomes" id="UP000538147"/>
    </source>
</evidence>
<sequence length="414" mass="44297">MSLLTPDFAAALADGVYGVNANPLLNVQERSLLLRCEPLFSIGRPDGESSHPFARSTSGVAPGGFSLLNNVPGGRRVTGLFAPVESDFGYVATGNGDWRGHMVVVTRGTMGPKGVSADWLSNFNVGLQPGPGGFPVHAGFNRIWSGFNGFVNRAIEHYRPEHIHCVGHSLGGALANLNALMLARAGERVSLYTFGAPRVGTAAFVADLSRRLSDRVKRVYHPADPVPMIPLLPFLHAPMTGGIRLAGPAGALVDASAHDMNASYARLVANQSWLSLERANTMLGDFQIDSWLQQSAQRRGGFVMRSAALLERIAKGLARLVAKASVYVIGSGLSAAATATLTTLDFVSWLLARASAMQAAIREEIMGLVNAIFGFMGRVANSMVSLTQSALRWVLDLLFDFLSNMARLAIDRLR</sequence>
<evidence type="ECO:0000313" key="2">
    <source>
        <dbReference type="EMBL" id="MBB6227482.1"/>
    </source>
</evidence>
<organism evidence="2 3">
    <name type="scientific">Polymorphobacter multimanifer</name>
    <dbReference type="NCBI Taxonomy" id="1070431"/>
    <lineage>
        <taxon>Bacteria</taxon>
        <taxon>Pseudomonadati</taxon>
        <taxon>Pseudomonadota</taxon>
        <taxon>Alphaproteobacteria</taxon>
        <taxon>Sphingomonadales</taxon>
        <taxon>Sphingosinicellaceae</taxon>
        <taxon>Polymorphobacter</taxon>
    </lineage>
</organism>
<dbReference type="AlphaFoldDB" id="A0A841LE99"/>
<proteinExistence type="predicted"/>
<evidence type="ECO:0000259" key="1">
    <source>
        <dbReference type="Pfam" id="PF01764"/>
    </source>
</evidence>
<accession>A0A841LE99</accession>